<protein>
    <submittedName>
        <fullName evidence="1">Uncharacterized protein</fullName>
    </submittedName>
</protein>
<organism evidence="1 2">
    <name type="scientific">Citrus x changshan-huyou</name>
    <dbReference type="NCBI Taxonomy" id="2935761"/>
    <lineage>
        <taxon>Eukaryota</taxon>
        <taxon>Viridiplantae</taxon>
        <taxon>Streptophyta</taxon>
        <taxon>Embryophyta</taxon>
        <taxon>Tracheophyta</taxon>
        <taxon>Spermatophyta</taxon>
        <taxon>Magnoliopsida</taxon>
        <taxon>eudicotyledons</taxon>
        <taxon>Gunneridae</taxon>
        <taxon>Pentapetalae</taxon>
        <taxon>rosids</taxon>
        <taxon>malvids</taxon>
        <taxon>Sapindales</taxon>
        <taxon>Rutaceae</taxon>
        <taxon>Aurantioideae</taxon>
        <taxon>Citrus</taxon>
    </lineage>
</organism>
<keyword evidence="2" id="KW-1185">Reference proteome</keyword>
<dbReference type="InterPro" id="IPR032675">
    <property type="entry name" value="LRR_dom_sf"/>
</dbReference>
<comment type="caution">
    <text evidence="1">The sequence shown here is derived from an EMBL/GenBank/DDBJ whole genome shotgun (WGS) entry which is preliminary data.</text>
</comment>
<reference evidence="1 2" key="1">
    <citation type="submission" date="2024-05" db="EMBL/GenBank/DDBJ databases">
        <title>Haplotype-resolved chromosome-level genome assembly of Huyou (Citrus changshanensis).</title>
        <authorList>
            <person name="Miao C."/>
            <person name="Chen W."/>
            <person name="Wu Y."/>
            <person name="Wang L."/>
            <person name="Zhao S."/>
            <person name="Grierson D."/>
            <person name="Xu C."/>
            <person name="Chen K."/>
        </authorList>
    </citation>
    <scope>NUCLEOTIDE SEQUENCE [LARGE SCALE GENOMIC DNA]</scope>
    <source>
        <strain evidence="1">01-14</strain>
        <tissue evidence="1">Leaf</tissue>
    </source>
</reference>
<sequence length="103" mass="11185">MSFPELFCNTEELSLDGTAINELPSSIEYLSGLFILNLGNCSRLEVGLGKIGFGSGSARVTGWRSQVAGLKWSLEARNLVMDGTTDPVAVSANDHRFLRCVFE</sequence>
<dbReference type="Gene3D" id="3.80.10.10">
    <property type="entry name" value="Ribonuclease Inhibitor"/>
    <property type="match status" value="1"/>
</dbReference>
<gene>
    <name evidence="1" type="ORF">WN944_009575</name>
</gene>
<dbReference type="AlphaFoldDB" id="A0AAP0MSG7"/>
<proteinExistence type="predicted"/>
<dbReference type="Proteomes" id="UP001428341">
    <property type="component" value="Unassembled WGS sequence"/>
</dbReference>
<evidence type="ECO:0000313" key="1">
    <source>
        <dbReference type="EMBL" id="KAK9221150.1"/>
    </source>
</evidence>
<accession>A0AAP0MSG7</accession>
<evidence type="ECO:0000313" key="2">
    <source>
        <dbReference type="Proteomes" id="UP001428341"/>
    </source>
</evidence>
<name>A0AAP0MSG7_9ROSI</name>
<dbReference type="EMBL" id="JBCGBO010000002">
    <property type="protein sequence ID" value="KAK9221150.1"/>
    <property type="molecule type" value="Genomic_DNA"/>
</dbReference>